<reference evidence="3 4" key="1">
    <citation type="journal article" date="2023" name="Commun. Biol.">
        <title>Genome analysis of Parmales, the sister group of diatoms, reveals the evolutionary specialization of diatoms from phago-mixotrophs to photoautotrophs.</title>
        <authorList>
            <person name="Ban H."/>
            <person name="Sato S."/>
            <person name="Yoshikawa S."/>
            <person name="Yamada K."/>
            <person name="Nakamura Y."/>
            <person name="Ichinomiya M."/>
            <person name="Sato N."/>
            <person name="Blanc-Mathieu R."/>
            <person name="Endo H."/>
            <person name="Kuwata A."/>
            <person name="Ogata H."/>
        </authorList>
    </citation>
    <scope>NUCLEOTIDE SEQUENCE [LARGE SCALE GENOMIC DNA]</scope>
</reference>
<evidence type="ECO:0000313" key="3">
    <source>
        <dbReference type="EMBL" id="GMI32882.1"/>
    </source>
</evidence>
<dbReference type="PANTHER" id="PTHR31373:SF27">
    <property type="entry name" value="TROVE DOMAIN-CONTAINING PROTEIN"/>
    <property type="match status" value="1"/>
</dbReference>
<protein>
    <recommendedName>
        <fullName evidence="5">VWFA domain-containing protein</fullName>
    </recommendedName>
</protein>
<organism evidence="3 4">
    <name type="scientific">Tetraparma gracilis</name>
    <dbReference type="NCBI Taxonomy" id="2962635"/>
    <lineage>
        <taxon>Eukaryota</taxon>
        <taxon>Sar</taxon>
        <taxon>Stramenopiles</taxon>
        <taxon>Ochrophyta</taxon>
        <taxon>Bolidophyceae</taxon>
        <taxon>Parmales</taxon>
        <taxon>Triparmaceae</taxon>
        <taxon>Tetraparma</taxon>
    </lineage>
</organism>
<evidence type="ECO:0000259" key="1">
    <source>
        <dbReference type="Pfam" id="PF11443"/>
    </source>
</evidence>
<sequence>MSAFASKRKADPADDRSSFVAGALAPAERAMGENLHPEVTQYGLNNNLLFLFDKAIRGLAFPELQRMVACILADAYQESDKKKARSMVEDLFLLAFQTRWSRGGKGERLIFYQLTNILLLHFPEATLAVLPVIPHYGYWKDLLIILREACHTNKINSDETLATLKSAVYATFADQLRKDKAALDANKEGESPPSLTFCGKFAPTEKKEFDKLLSCVPEIAALLSPPGTPKATAIKSYRQLCTALRSALAVPEVLECANRFSEIDFNRVTSLCLNRKMKAFLNEKKGTKSLPEEFAETGDRHPKSEDRVQARKNLLATLVEKGVKGKDLFPHELVAQVMNKGQLTTGEGAIMNAQWQAVREGVVKMVEERCVAVDEMADAGGVPGGKASVDLSKIVVMSDVSGSMSGTPMEVSIAMGLLISEICHPAFRDLVMMFHETPSWHDLKGVGTFTEKVRSLQQGRWGGSTDFEAAMMLVADVVKKQGLKHDEIPTLMVVSDMQFNQARCGYGGGRGGGWATASESIKKMFHDLGMEMWGKGFEVPLMVFWNVRAGTYGAPADADEEGVVMLSGYSPSLMKFVLSGEFGEVVEDVEVDEETGEVKKVVRKITPAEALRKVLDDDGLGMVRDALAGKDLRVPEALGEKAVAAAAAK</sequence>
<dbReference type="InterPro" id="IPR058580">
    <property type="entry name" value="DUF2828"/>
</dbReference>
<dbReference type="InterPro" id="IPR036465">
    <property type="entry name" value="vWFA_dom_sf"/>
</dbReference>
<dbReference type="SUPFAM" id="SSF53300">
    <property type="entry name" value="vWA-like"/>
    <property type="match status" value="1"/>
</dbReference>
<accession>A0ABQ6MUU8</accession>
<dbReference type="Proteomes" id="UP001165060">
    <property type="component" value="Unassembled WGS sequence"/>
</dbReference>
<dbReference type="Pfam" id="PF11443">
    <property type="entry name" value="DUF2828"/>
    <property type="match status" value="1"/>
</dbReference>
<proteinExistence type="predicted"/>
<keyword evidence="4" id="KW-1185">Reference proteome</keyword>
<evidence type="ECO:0000259" key="2">
    <source>
        <dbReference type="Pfam" id="PF25043"/>
    </source>
</evidence>
<dbReference type="InterPro" id="IPR056690">
    <property type="entry name" value="DUF7788"/>
</dbReference>
<feature type="domain" description="DUF2828" evidence="1">
    <location>
        <begin position="152"/>
        <end position="283"/>
    </location>
</feature>
<dbReference type="Gene3D" id="3.40.50.410">
    <property type="entry name" value="von Willebrand factor, type A domain"/>
    <property type="match status" value="1"/>
</dbReference>
<comment type="caution">
    <text evidence="3">The sequence shown here is derived from an EMBL/GenBank/DDBJ whole genome shotgun (WGS) entry which is preliminary data.</text>
</comment>
<dbReference type="EMBL" id="BRYB01003221">
    <property type="protein sequence ID" value="GMI32882.1"/>
    <property type="molecule type" value="Genomic_DNA"/>
</dbReference>
<dbReference type="InterPro" id="IPR011205">
    <property type="entry name" value="UCP015417_vWA"/>
</dbReference>
<name>A0ABQ6MUU8_9STRA</name>
<evidence type="ECO:0000313" key="4">
    <source>
        <dbReference type="Proteomes" id="UP001165060"/>
    </source>
</evidence>
<dbReference type="PANTHER" id="PTHR31373">
    <property type="entry name" value="OS06G0652100 PROTEIN"/>
    <property type="match status" value="1"/>
</dbReference>
<feature type="domain" description="DUF7788" evidence="2">
    <location>
        <begin position="396"/>
        <end position="613"/>
    </location>
</feature>
<evidence type="ECO:0008006" key="5">
    <source>
        <dbReference type="Google" id="ProtNLM"/>
    </source>
</evidence>
<gene>
    <name evidence="3" type="ORF">TeGR_g9567</name>
</gene>
<dbReference type="Pfam" id="PF25043">
    <property type="entry name" value="DUF7788"/>
    <property type="match status" value="1"/>
</dbReference>